<dbReference type="AlphaFoldDB" id="A0A4Y2INF6"/>
<evidence type="ECO:0000313" key="2">
    <source>
        <dbReference type="EMBL" id="GBM79150.1"/>
    </source>
</evidence>
<reference evidence="2 3" key="1">
    <citation type="journal article" date="2019" name="Sci. Rep.">
        <title>Orb-weaving spider Araneus ventricosus genome elucidates the spidroin gene catalogue.</title>
        <authorList>
            <person name="Kono N."/>
            <person name="Nakamura H."/>
            <person name="Ohtoshi R."/>
            <person name="Moran D.A.P."/>
            <person name="Shinohara A."/>
            <person name="Yoshida Y."/>
            <person name="Fujiwara M."/>
            <person name="Mori M."/>
            <person name="Tomita M."/>
            <person name="Arakawa K."/>
        </authorList>
    </citation>
    <scope>NUCLEOTIDE SEQUENCE [LARGE SCALE GENOMIC DNA]</scope>
</reference>
<name>A0A4Y2INF6_ARAVE</name>
<accession>A0A4Y2INF6</accession>
<feature type="compositionally biased region" description="Basic and acidic residues" evidence="1">
    <location>
        <begin position="1"/>
        <end position="10"/>
    </location>
</feature>
<protein>
    <submittedName>
        <fullName evidence="2">Uncharacterized protein</fullName>
    </submittedName>
</protein>
<keyword evidence="3" id="KW-1185">Reference proteome</keyword>
<evidence type="ECO:0000313" key="3">
    <source>
        <dbReference type="Proteomes" id="UP000499080"/>
    </source>
</evidence>
<feature type="compositionally biased region" description="Polar residues" evidence="1">
    <location>
        <begin position="26"/>
        <end position="51"/>
    </location>
</feature>
<comment type="caution">
    <text evidence="2">The sequence shown here is derived from an EMBL/GenBank/DDBJ whole genome shotgun (WGS) entry which is preliminary data.</text>
</comment>
<feature type="region of interest" description="Disordered" evidence="1">
    <location>
        <begin position="1"/>
        <end position="59"/>
    </location>
</feature>
<evidence type="ECO:0000256" key="1">
    <source>
        <dbReference type="SAM" id="MobiDB-lite"/>
    </source>
</evidence>
<proteinExistence type="predicted"/>
<sequence length="107" mass="12110">MVKGVDKAPDNTEGSFIPRIFPKTRSAGNKKNNSCRQQFTNTNRNSNSGPRLTSDKFPLRTELQRDYSKDISPFRHLRVLIAFGEGVTSHRILSKVLHISVPSRDRA</sequence>
<gene>
    <name evidence="2" type="ORF">AVEN_267505_1</name>
</gene>
<organism evidence="2 3">
    <name type="scientific">Araneus ventricosus</name>
    <name type="common">Orbweaver spider</name>
    <name type="synonym">Epeira ventricosa</name>
    <dbReference type="NCBI Taxonomy" id="182803"/>
    <lineage>
        <taxon>Eukaryota</taxon>
        <taxon>Metazoa</taxon>
        <taxon>Ecdysozoa</taxon>
        <taxon>Arthropoda</taxon>
        <taxon>Chelicerata</taxon>
        <taxon>Arachnida</taxon>
        <taxon>Araneae</taxon>
        <taxon>Araneomorphae</taxon>
        <taxon>Entelegynae</taxon>
        <taxon>Araneoidea</taxon>
        <taxon>Araneidae</taxon>
        <taxon>Araneus</taxon>
    </lineage>
</organism>
<dbReference type="Proteomes" id="UP000499080">
    <property type="component" value="Unassembled WGS sequence"/>
</dbReference>
<dbReference type="EMBL" id="BGPR01107312">
    <property type="protein sequence ID" value="GBM79150.1"/>
    <property type="molecule type" value="Genomic_DNA"/>
</dbReference>